<accession>A0A840CJU0</accession>
<protein>
    <submittedName>
        <fullName evidence="5">Alkaline phosphatase</fullName>
        <ecNumber evidence="5">3.1.3.1</ecNumber>
    </submittedName>
</protein>
<feature type="binding site" evidence="3">
    <location>
        <position position="152"/>
    </location>
    <ligand>
        <name>Mg(2+)</name>
        <dbReference type="ChEBI" id="CHEBI:18420"/>
    </ligand>
</feature>
<dbReference type="SMART" id="SM00098">
    <property type="entry name" value="alkPPc"/>
    <property type="match status" value="1"/>
</dbReference>
<dbReference type="Proteomes" id="UP000555103">
    <property type="component" value="Unassembled WGS sequence"/>
</dbReference>
<feature type="binding site" evidence="3">
    <location>
        <position position="268"/>
    </location>
    <ligand>
        <name>Mg(2+)</name>
        <dbReference type="ChEBI" id="CHEBI:18420"/>
    </ligand>
</feature>
<dbReference type="PANTHER" id="PTHR11596">
    <property type="entry name" value="ALKALINE PHOSPHATASE"/>
    <property type="match status" value="1"/>
</dbReference>
<name>A0A840CJU0_9BACT</name>
<gene>
    <name evidence="5" type="ORF">GGR21_001529</name>
</gene>
<keyword evidence="6" id="KW-1185">Reference proteome</keyword>
<evidence type="ECO:0000256" key="1">
    <source>
        <dbReference type="ARBA" id="ARBA00022553"/>
    </source>
</evidence>
<organism evidence="5 6">
    <name type="scientific">Dysgonomonas hofstadii</name>
    <dbReference type="NCBI Taxonomy" id="637886"/>
    <lineage>
        <taxon>Bacteria</taxon>
        <taxon>Pseudomonadati</taxon>
        <taxon>Bacteroidota</taxon>
        <taxon>Bacteroidia</taxon>
        <taxon>Bacteroidales</taxon>
        <taxon>Dysgonomonadaceae</taxon>
        <taxon>Dysgonomonas</taxon>
    </lineage>
</organism>
<dbReference type="PRINTS" id="PR00113">
    <property type="entry name" value="ALKPHPHTASE"/>
</dbReference>
<comment type="cofactor">
    <cofactor evidence="3">
        <name>Zn(2+)</name>
        <dbReference type="ChEBI" id="CHEBI:29105"/>
    </cofactor>
    <text evidence="3">Binds 2 Zn(2+) ions.</text>
</comment>
<dbReference type="PANTHER" id="PTHR11596:SF5">
    <property type="entry name" value="ALKALINE PHOSPHATASE"/>
    <property type="match status" value="1"/>
</dbReference>
<dbReference type="InterPro" id="IPR017850">
    <property type="entry name" value="Alkaline_phosphatase_core_sf"/>
</dbReference>
<dbReference type="AlphaFoldDB" id="A0A840CJU0"/>
<feature type="binding site" evidence="3">
    <location>
        <position position="428"/>
    </location>
    <ligand>
        <name>Zn(2+)</name>
        <dbReference type="ChEBI" id="CHEBI:29105"/>
        <label>2</label>
    </ligand>
</feature>
<feature type="active site" description="Phosphoserine intermediate" evidence="2">
    <location>
        <position position="85"/>
    </location>
</feature>
<keyword evidence="3" id="KW-0862">Zinc</keyword>
<comment type="similarity">
    <text evidence="4">Belongs to the alkaline phosphatase family.</text>
</comment>
<evidence type="ECO:0000313" key="5">
    <source>
        <dbReference type="EMBL" id="MBB4035636.1"/>
    </source>
</evidence>
<feature type="binding site" evidence="3">
    <location>
        <position position="316"/>
    </location>
    <ligand>
        <name>Zn(2+)</name>
        <dbReference type="ChEBI" id="CHEBI:29105"/>
        <label>2</label>
    </ligand>
</feature>
<feature type="binding site" evidence="3">
    <location>
        <position position="273"/>
    </location>
    <ligand>
        <name>Zn(2+)</name>
        <dbReference type="ChEBI" id="CHEBI:29105"/>
        <label>2</label>
    </ligand>
</feature>
<dbReference type="InterPro" id="IPR001952">
    <property type="entry name" value="Alkaline_phosphatase"/>
</dbReference>
<dbReference type="EC" id="3.1.3.1" evidence="5"/>
<dbReference type="Gene3D" id="3.40.720.10">
    <property type="entry name" value="Alkaline Phosphatase, subunit A"/>
    <property type="match status" value="1"/>
</dbReference>
<evidence type="ECO:0000256" key="3">
    <source>
        <dbReference type="PIRSR" id="PIRSR601952-2"/>
    </source>
</evidence>
<dbReference type="GO" id="GO:0004035">
    <property type="term" value="F:alkaline phosphatase activity"/>
    <property type="evidence" value="ECO:0007669"/>
    <property type="project" value="UniProtKB-EC"/>
</dbReference>
<proteinExistence type="inferred from homology"/>
<dbReference type="SUPFAM" id="SSF53649">
    <property type="entry name" value="Alkaline phosphatase-like"/>
    <property type="match status" value="1"/>
</dbReference>
<reference evidence="5 6" key="1">
    <citation type="submission" date="2020-08" db="EMBL/GenBank/DDBJ databases">
        <title>Genomic Encyclopedia of Type Strains, Phase IV (KMG-IV): sequencing the most valuable type-strain genomes for metagenomic binning, comparative biology and taxonomic classification.</title>
        <authorList>
            <person name="Goeker M."/>
        </authorList>
    </citation>
    <scope>NUCLEOTIDE SEQUENCE [LARGE SCALE GENOMIC DNA]</scope>
    <source>
        <strain evidence="5 6">DSM 104969</strain>
    </source>
</reference>
<evidence type="ECO:0000256" key="4">
    <source>
        <dbReference type="RuleBase" id="RU003946"/>
    </source>
</evidence>
<keyword evidence="3" id="KW-0479">Metal-binding</keyword>
<evidence type="ECO:0000313" key="6">
    <source>
        <dbReference type="Proteomes" id="UP000555103"/>
    </source>
</evidence>
<comment type="cofactor">
    <cofactor evidence="3">
        <name>Mg(2+)</name>
        <dbReference type="ChEBI" id="CHEBI:18420"/>
    </cofactor>
    <text evidence="3">Binds 1 Mg(2+) ion.</text>
</comment>
<sequence length="551" mass="61107">MKKLTLLLSLVLVFSGTVFGQAYKKEVRPTKNVILMIPDGCSIGVVSNSRWYQIYNKLGNETLALDPYICGSVKTFSSNAPIGDSAPTTSAYMTGMPQQTGNVSIYPPVDQGNDLVYVDPAKAYQPLATILEAVKIEKKKATGLVFTVEFPHATPADCSAHHYNRNAYSQIGSQMVYQNMDVVMGGGNSIMSEDMKNHLNSKGVTLIQDDYRAFKAHTGDRLWALFGEKAQVYDLDRDPNAVPSLKEMTEKALDKLSRSEKGFFLMVEGSKIDWAAHANDAIGMVSEYLAFDKAVQVAIDFAKKDGNTTVIILPDHGNSGFSMGSELSTKGYDKRTIDEFFADFSKFRKTSEGLEFILEKAEPSQFSSLFKQHLGITLKSDEVELLTKAHHQKAANYMEVGASVNMKSTIVDIMKSRTPLWGFTTGGHTGEDVFLACFHPKGDVPMGMNTNNDIWRYLYTVTGLQTPMEEVTQNIFSKHTDVFSGMAYSIDKSDKDFPVLVVKKGKNTLEIPAFKSIGYLNKKQFDLGSVTVYIDKNDTFYLPKNLAEQLN</sequence>
<dbReference type="EMBL" id="JACIEP010000004">
    <property type="protein sequence ID" value="MBB4035636.1"/>
    <property type="molecule type" value="Genomic_DNA"/>
</dbReference>
<dbReference type="Gene3D" id="1.10.60.40">
    <property type="match status" value="1"/>
</dbReference>
<keyword evidence="3" id="KW-0460">Magnesium</keyword>
<comment type="caution">
    <text evidence="5">The sequence shown here is derived from an EMBL/GenBank/DDBJ whole genome shotgun (WGS) entry which is preliminary data.</text>
</comment>
<feature type="binding site" evidence="3">
    <location>
        <position position="154"/>
    </location>
    <ligand>
        <name>Mg(2+)</name>
        <dbReference type="ChEBI" id="CHEBI:18420"/>
    </ligand>
</feature>
<dbReference type="RefSeq" id="WP_183306560.1">
    <property type="nucleotide sequence ID" value="NZ_JACIEP010000004.1"/>
</dbReference>
<keyword evidence="1" id="KW-0597">Phosphoprotein</keyword>
<feature type="binding site" evidence="3">
    <location>
        <position position="277"/>
    </location>
    <ligand>
        <name>Zn(2+)</name>
        <dbReference type="ChEBI" id="CHEBI:29105"/>
        <label>2</label>
    </ligand>
</feature>
<dbReference type="CDD" id="cd16012">
    <property type="entry name" value="ALP"/>
    <property type="match status" value="1"/>
</dbReference>
<feature type="binding site" evidence="3">
    <location>
        <position position="315"/>
    </location>
    <ligand>
        <name>Zn(2+)</name>
        <dbReference type="ChEBI" id="CHEBI:29105"/>
        <label>2</label>
    </ligand>
</feature>
<evidence type="ECO:0000256" key="2">
    <source>
        <dbReference type="PIRSR" id="PIRSR601952-1"/>
    </source>
</evidence>
<dbReference type="GO" id="GO:0046872">
    <property type="term" value="F:metal ion binding"/>
    <property type="evidence" value="ECO:0007669"/>
    <property type="project" value="UniProtKB-KW"/>
</dbReference>
<dbReference type="Pfam" id="PF00245">
    <property type="entry name" value="Alk_phosphatase"/>
    <property type="match status" value="1"/>
</dbReference>
<keyword evidence="5" id="KW-0378">Hydrolase</keyword>
<feature type="binding site" evidence="3">
    <location>
        <position position="39"/>
    </location>
    <ligand>
        <name>Mg(2+)</name>
        <dbReference type="ChEBI" id="CHEBI:18420"/>
    </ligand>
</feature>
<feature type="binding site" evidence="3">
    <location>
        <position position="39"/>
    </location>
    <ligand>
        <name>Zn(2+)</name>
        <dbReference type="ChEBI" id="CHEBI:29105"/>
        <label>2</label>
    </ligand>
</feature>